<evidence type="ECO:0000313" key="5">
    <source>
        <dbReference type="Proteomes" id="UP000285146"/>
    </source>
</evidence>
<accession>A0A423XBI8</accession>
<dbReference type="Proteomes" id="UP000285146">
    <property type="component" value="Unassembled WGS sequence"/>
</dbReference>
<dbReference type="InterPro" id="IPR001487">
    <property type="entry name" value="Bromodomain"/>
</dbReference>
<comment type="caution">
    <text evidence="4">The sequence shown here is derived from an EMBL/GenBank/DDBJ whole genome shotgun (WGS) entry which is preliminary data.</text>
</comment>
<reference evidence="4 5" key="1">
    <citation type="submission" date="2015-09" db="EMBL/GenBank/DDBJ databases">
        <title>Host preference determinants of Valsa canker pathogens revealed by comparative genomics.</title>
        <authorList>
            <person name="Yin Z."/>
            <person name="Huang L."/>
        </authorList>
    </citation>
    <scope>NUCLEOTIDE SEQUENCE [LARGE SCALE GENOMIC DNA]</scope>
    <source>
        <strain evidence="4 5">SXYLt</strain>
    </source>
</reference>
<gene>
    <name evidence="4" type="ORF">VPNG_05523</name>
</gene>
<feature type="domain" description="Bromo" evidence="3">
    <location>
        <begin position="207"/>
        <end position="268"/>
    </location>
</feature>
<evidence type="ECO:0000256" key="1">
    <source>
        <dbReference type="ARBA" id="ARBA00023117"/>
    </source>
</evidence>
<dbReference type="InParanoid" id="A0A423XBI8"/>
<dbReference type="SUPFAM" id="SSF47370">
    <property type="entry name" value="Bromodomain"/>
    <property type="match status" value="1"/>
</dbReference>
<protein>
    <recommendedName>
        <fullName evidence="3">Bromo domain-containing protein</fullName>
    </recommendedName>
</protein>
<name>A0A423XBI8_9PEZI</name>
<dbReference type="OrthoDB" id="784962at2759"/>
<dbReference type="STRING" id="1230097.A0A423XBI8"/>
<feature type="region of interest" description="Disordered" evidence="2">
    <location>
        <begin position="484"/>
        <end position="511"/>
    </location>
</feature>
<evidence type="ECO:0000259" key="3">
    <source>
        <dbReference type="Pfam" id="PF00439"/>
    </source>
</evidence>
<keyword evidence="5" id="KW-1185">Reference proteome</keyword>
<dbReference type="GO" id="GO:0006325">
    <property type="term" value="P:chromatin organization"/>
    <property type="evidence" value="ECO:0007669"/>
    <property type="project" value="UniProtKB-ARBA"/>
</dbReference>
<feature type="region of interest" description="Disordered" evidence="2">
    <location>
        <begin position="65"/>
        <end position="88"/>
    </location>
</feature>
<evidence type="ECO:0000313" key="4">
    <source>
        <dbReference type="EMBL" id="ROW13299.1"/>
    </source>
</evidence>
<keyword evidence="1" id="KW-0103">Bromodomain</keyword>
<proteinExistence type="predicted"/>
<dbReference type="EMBL" id="LKEB01000020">
    <property type="protein sequence ID" value="ROW13299.1"/>
    <property type="molecule type" value="Genomic_DNA"/>
</dbReference>
<organism evidence="4 5">
    <name type="scientific">Cytospora leucostoma</name>
    <dbReference type="NCBI Taxonomy" id="1230097"/>
    <lineage>
        <taxon>Eukaryota</taxon>
        <taxon>Fungi</taxon>
        <taxon>Dikarya</taxon>
        <taxon>Ascomycota</taxon>
        <taxon>Pezizomycotina</taxon>
        <taxon>Sordariomycetes</taxon>
        <taxon>Sordariomycetidae</taxon>
        <taxon>Diaporthales</taxon>
        <taxon>Cytosporaceae</taxon>
        <taxon>Cytospora</taxon>
    </lineage>
</organism>
<dbReference type="Gene3D" id="1.20.920.10">
    <property type="entry name" value="Bromodomain-like"/>
    <property type="match status" value="1"/>
</dbReference>
<dbReference type="InterPro" id="IPR036427">
    <property type="entry name" value="Bromodomain-like_sf"/>
</dbReference>
<evidence type="ECO:0000256" key="2">
    <source>
        <dbReference type="SAM" id="MobiDB-lite"/>
    </source>
</evidence>
<sequence>MASPQPDIFIRDGKAYTSLEYVNTILASQSENPSRLVVVCHTGPDGRAQFSLKVEKINTASVGDQNILGQHGNGPFGHQKVGDSDEGVEPGNRYYQDERLLLEQLQDLHAKNDDTLEQLLTGVHPRVLNHLEKAHGTLIRLATADDGRVFSVRIGSTVESQWMRNYPEGHLETRMTPYQVNIMEEVLHAANYEPPLACVQAAIAALKPEALQQYHQQTERPIDINFIVEQLEDNESYTVSECMRDLELFRAKTTDYFGPNHDLTYIATSAITSMLDRMDEFPAEKFSPKAANTLETLIWQGRRIAVRGIACTPVRGMVYRHGTPWDNNQPPAGDVQFPHLIVQLGRLCVAQSPDARMYATRHMVVMDVGNPRKALWVFWYYYTVNQDTGGYPLLPIDQEALLGRHYLHGLSKLADDINLWTLGRLDGGGLVNTLFGAGSSVRDGVYVPDGISGIAMVPKEVVLARAWNDEGVKAFRLGWGIERRGSSSPRVHGRDEDEVDPDEPSTKRKRT</sequence>
<dbReference type="AlphaFoldDB" id="A0A423XBI8"/>
<dbReference type="Pfam" id="PF00439">
    <property type="entry name" value="Bromodomain"/>
    <property type="match status" value="1"/>
</dbReference>